<protein>
    <submittedName>
        <fullName evidence="2">Uncharacterized protein</fullName>
    </submittedName>
</protein>
<proteinExistence type="predicted"/>
<dbReference type="KEGG" id="pex:IZT61_17975"/>
<sequence length="522" mass="58517">MKLKHLILTCFFISYAITSCKKQEAVQSPEVAKTQKLVSNTNNPYSISNMRKAFARILSGDVKLINNKATKFARGKIMFGGGNQRLAIKKTMTVEESYVIAESGINVSHYYIKFKPRNNSDMDKLKADRSLIIYPFPLDTEIAPYKGNYRDPAVPLGIPTYQYASVPVGYHFPDVPYEKLADLFIPEEQANEMITVNGPDGSSFSVAARLLSAESICVGDPEPGEEPRPNDEDEPGDVPPEDCDTGGGSPGTPGDPNISGDECPPMAGLRCMMTIIMRSLVCRESKFVRAAGLPLMRGITDVQGNYVVEGWYTRPADYWLDFERYEFSVNDDTSLSGAREIGGPKIQGPWDVQFEGYDKFCSTIFRAAYHYYYKDIQGLQRPPQNGFWNTQVKLGARNEAGTCSTLALRHSFGIGEMIHIFNPDNDPQATYATTIHELGHAVNLEFADFYPDTNVGESWCRDVQWVLTRMEYPNYAGGSISLPAYTNVVMDLIDQEYDYNPRGKALQAILLQVTLYYRYKRL</sequence>
<dbReference type="EMBL" id="CP064939">
    <property type="protein sequence ID" value="QPH38930.1"/>
    <property type="molecule type" value="Genomic_DNA"/>
</dbReference>
<dbReference type="AlphaFoldDB" id="A0A7U3Q6M5"/>
<evidence type="ECO:0000313" key="3">
    <source>
        <dbReference type="Proteomes" id="UP000594759"/>
    </source>
</evidence>
<name>A0A7U3Q6M5_9SPHI</name>
<accession>A0A7U3Q6M5</accession>
<evidence type="ECO:0000313" key="2">
    <source>
        <dbReference type="EMBL" id="QPH38930.1"/>
    </source>
</evidence>
<organism evidence="2 3">
    <name type="scientific">Pedobacter endophyticus</name>
    <dbReference type="NCBI Taxonomy" id="2789740"/>
    <lineage>
        <taxon>Bacteria</taxon>
        <taxon>Pseudomonadati</taxon>
        <taxon>Bacteroidota</taxon>
        <taxon>Sphingobacteriia</taxon>
        <taxon>Sphingobacteriales</taxon>
        <taxon>Sphingobacteriaceae</taxon>
        <taxon>Pedobacter</taxon>
    </lineage>
</organism>
<keyword evidence="3" id="KW-1185">Reference proteome</keyword>
<gene>
    <name evidence="2" type="ORF">IZT61_17975</name>
</gene>
<feature type="region of interest" description="Disordered" evidence="1">
    <location>
        <begin position="217"/>
        <end position="261"/>
    </location>
</feature>
<dbReference type="PROSITE" id="PS51257">
    <property type="entry name" value="PROKAR_LIPOPROTEIN"/>
    <property type="match status" value="1"/>
</dbReference>
<feature type="compositionally biased region" description="Acidic residues" evidence="1">
    <location>
        <begin position="231"/>
        <end position="244"/>
    </location>
</feature>
<evidence type="ECO:0000256" key="1">
    <source>
        <dbReference type="SAM" id="MobiDB-lite"/>
    </source>
</evidence>
<reference evidence="2 3" key="1">
    <citation type="submission" date="2020-11" db="EMBL/GenBank/DDBJ databases">
        <title>Pedobacter endophytica, an endophytic bacteria isolated form Carex pumila.</title>
        <authorList>
            <person name="Peng Y."/>
            <person name="Jiang L."/>
            <person name="Lee J."/>
        </authorList>
    </citation>
    <scope>NUCLEOTIDE SEQUENCE [LARGE SCALE GENOMIC DNA]</scope>
    <source>
        <strain evidence="2 3">JBR3-12</strain>
    </source>
</reference>
<dbReference type="Proteomes" id="UP000594759">
    <property type="component" value="Chromosome"/>
</dbReference>
<dbReference type="RefSeq" id="WP_196098405.1">
    <property type="nucleotide sequence ID" value="NZ_CP064939.1"/>
</dbReference>